<evidence type="ECO:0000313" key="3">
    <source>
        <dbReference type="Proteomes" id="UP000001312"/>
    </source>
</evidence>
<dbReference type="InParanoid" id="A7F438"/>
<accession>A7F438</accession>
<dbReference type="HOGENOM" id="CLU_1533476_0_0_1"/>
<feature type="region of interest" description="Disordered" evidence="1">
    <location>
        <begin position="29"/>
        <end position="132"/>
    </location>
</feature>
<dbReference type="GeneID" id="5482624"/>
<feature type="compositionally biased region" description="Acidic residues" evidence="1">
    <location>
        <begin position="65"/>
        <end position="74"/>
    </location>
</feature>
<evidence type="ECO:0000313" key="2">
    <source>
        <dbReference type="EMBL" id="EDN97509.1"/>
    </source>
</evidence>
<dbReference type="RefSeq" id="XP_001586376.1">
    <property type="nucleotide sequence ID" value="XM_001586326.1"/>
</dbReference>
<dbReference type="AlphaFoldDB" id="A7F438"/>
<feature type="compositionally biased region" description="Acidic residues" evidence="1">
    <location>
        <begin position="155"/>
        <end position="168"/>
    </location>
</feature>
<keyword evidence="3" id="KW-1185">Reference proteome</keyword>
<reference evidence="3" key="1">
    <citation type="journal article" date="2011" name="PLoS Genet.">
        <title>Genomic analysis of the necrotrophic fungal pathogens Sclerotinia sclerotiorum and Botrytis cinerea.</title>
        <authorList>
            <person name="Amselem J."/>
            <person name="Cuomo C.A."/>
            <person name="van Kan J.A."/>
            <person name="Viaud M."/>
            <person name="Benito E.P."/>
            <person name="Couloux A."/>
            <person name="Coutinho P.M."/>
            <person name="de Vries R.P."/>
            <person name="Dyer P.S."/>
            <person name="Fillinger S."/>
            <person name="Fournier E."/>
            <person name="Gout L."/>
            <person name="Hahn M."/>
            <person name="Kohn L."/>
            <person name="Lapalu N."/>
            <person name="Plummer K.M."/>
            <person name="Pradier J.M."/>
            <person name="Quevillon E."/>
            <person name="Sharon A."/>
            <person name="Simon A."/>
            <person name="ten Have A."/>
            <person name="Tudzynski B."/>
            <person name="Tudzynski P."/>
            <person name="Wincker P."/>
            <person name="Andrew M."/>
            <person name="Anthouard V."/>
            <person name="Beever R.E."/>
            <person name="Beffa R."/>
            <person name="Benoit I."/>
            <person name="Bouzid O."/>
            <person name="Brault B."/>
            <person name="Chen Z."/>
            <person name="Choquer M."/>
            <person name="Collemare J."/>
            <person name="Cotton P."/>
            <person name="Danchin E.G."/>
            <person name="Da Silva C."/>
            <person name="Gautier A."/>
            <person name="Giraud C."/>
            <person name="Giraud T."/>
            <person name="Gonzalez C."/>
            <person name="Grossetete S."/>
            <person name="Guldener U."/>
            <person name="Henrissat B."/>
            <person name="Howlett B.J."/>
            <person name="Kodira C."/>
            <person name="Kretschmer M."/>
            <person name="Lappartient A."/>
            <person name="Leroch M."/>
            <person name="Levis C."/>
            <person name="Mauceli E."/>
            <person name="Neuveglise C."/>
            <person name="Oeser B."/>
            <person name="Pearson M."/>
            <person name="Poulain J."/>
            <person name="Poussereau N."/>
            <person name="Quesneville H."/>
            <person name="Rascle C."/>
            <person name="Schumacher J."/>
            <person name="Segurens B."/>
            <person name="Sexton A."/>
            <person name="Silva E."/>
            <person name="Sirven C."/>
            <person name="Soanes D.M."/>
            <person name="Talbot N.J."/>
            <person name="Templeton M."/>
            <person name="Yandava C."/>
            <person name="Yarden O."/>
            <person name="Zeng Q."/>
            <person name="Rollins J.A."/>
            <person name="Lebrun M.H."/>
            <person name="Dickman M."/>
        </authorList>
    </citation>
    <scope>NUCLEOTIDE SEQUENCE [LARGE SCALE GENOMIC DNA]</scope>
    <source>
        <strain evidence="3">ATCC 18683 / 1980 / Ss-1</strain>
    </source>
</reference>
<feature type="compositionally biased region" description="Basic and acidic residues" evidence="1">
    <location>
        <begin position="117"/>
        <end position="132"/>
    </location>
</feature>
<proteinExistence type="predicted"/>
<protein>
    <submittedName>
        <fullName evidence="2">Uncharacterized protein</fullName>
    </submittedName>
</protein>
<name>A7F438_SCLS1</name>
<sequence length="175" mass="19334">MFARKVLRIMKEGGVDLDALKLEDFVRQPKAKEADQSGIEAEGEGNDNEKEGEEEGDDKGKGDNKEDEDYEEDDEGKKGDEEIVGDEIVSAKASLNVDEPGEVMGSQPSDLSYPLDDESRERPMSSEPENDHLELCKAATTKKVKQTDKVVEHFSEEDDDEGVEESEDGQIVAPL</sequence>
<dbReference type="EMBL" id="CH476641">
    <property type="protein sequence ID" value="EDN97509.1"/>
    <property type="molecule type" value="Genomic_DNA"/>
</dbReference>
<organism evidence="2 3">
    <name type="scientific">Sclerotinia sclerotiorum (strain ATCC 18683 / 1980 / Ss-1)</name>
    <name type="common">White mold</name>
    <name type="synonym">Whetzelinia sclerotiorum</name>
    <dbReference type="NCBI Taxonomy" id="665079"/>
    <lineage>
        <taxon>Eukaryota</taxon>
        <taxon>Fungi</taxon>
        <taxon>Dikarya</taxon>
        <taxon>Ascomycota</taxon>
        <taxon>Pezizomycotina</taxon>
        <taxon>Leotiomycetes</taxon>
        <taxon>Helotiales</taxon>
        <taxon>Sclerotiniaceae</taxon>
        <taxon>Sclerotinia</taxon>
    </lineage>
</organism>
<feature type="region of interest" description="Disordered" evidence="1">
    <location>
        <begin position="152"/>
        <end position="175"/>
    </location>
</feature>
<dbReference type="Proteomes" id="UP000001312">
    <property type="component" value="Unassembled WGS sequence"/>
</dbReference>
<feature type="compositionally biased region" description="Acidic residues" evidence="1">
    <location>
        <begin position="41"/>
        <end position="57"/>
    </location>
</feature>
<dbReference type="KEGG" id="ssl:SS1G_12360"/>
<evidence type="ECO:0000256" key="1">
    <source>
        <dbReference type="SAM" id="MobiDB-lite"/>
    </source>
</evidence>
<gene>
    <name evidence="2" type="ORF">SS1G_12360</name>
</gene>